<organism evidence="4 5">
    <name type="scientific">Saguinus oedipus</name>
    <name type="common">Cotton-top tamarin</name>
    <name type="synonym">Oedipomidas oedipus</name>
    <dbReference type="NCBI Taxonomy" id="9490"/>
    <lineage>
        <taxon>Eukaryota</taxon>
        <taxon>Metazoa</taxon>
        <taxon>Chordata</taxon>
        <taxon>Craniata</taxon>
        <taxon>Vertebrata</taxon>
        <taxon>Euteleostomi</taxon>
        <taxon>Mammalia</taxon>
        <taxon>Eutheria</taxon>
        <taxon>Euarchontoglires</taxon>
        <taxon>Primates</taxon>
        <taxon>Haplorrhini</taxon>
        <taxon>Platyrrhini</taxon>
        <taxon>Cebidae</taxon>
        <taxon>Callitrichinae</taxon>
        <taxon>Saguinus</taxon>
    </lineage>
</organism>
<dbReference type="PROSITE" id="PS00740">
    <property type="entry name" value="MAM_1"/>
    <property type="match status" value="1"/>
</dbReference>
<evidence type="ECO:0000313" key="5">
    <source>
        <dbReference type="Proteomes" id="UP001266305"/>
    </source>
</evidence>
<dbReference type="CDD" id="cd06263">
    <property type="entry name" value="MAM"/>
    <property type="match status" value="1"/>
</dbReference>
<feature type="domain" description="MAM" evidence="3">
    <location>
        <begin position="296"/>
        <end position="345"/>
    </location>
</feature>
<sequence length="442" mass="48162">MAPPVWTLVLLVGAAWGQGHTPAHLRREKPLDQKLVVHSSGDDGELETRGAKISSPSSEPTFCHQNANVLTQCDFEDDTKPLCDWSQVSADDGDWVRASRPSPAGTTGPPGGYPNGEGSYLHMESNNFYRGGVARLRSPDLWEQGPLCVRFAYRMFGLSWGAQLRLLQLLGEHGHRPHVLWKHRNTQRPSWMPTSVTVPAGFTLPTRLMFEGTRGSTAYLDIALDTISIHRGSCNRVCVMQTCSFDIPNDLCGWTWIPTASGAKWTQKKGPSGKPGVGPDGDFSSPGRSIRKHTLFSGHPGPNWQAVSVSYTTVGRIQFIVVGVFGKIPEPAVAVDAISIAPCGGESGPWEARISRNLGWVGGGLESVTQLAQISYFDPPEGFPQCDFEDSAHPFCDWVQTSRDGGHWVLRHKNISIHGMGPSGDFPSAGKEIEEDSRQGID</sequence>
<feature type="domain" description="MAM" evidence="3">
    <location>
        <begin position="71"/>
        <end position="236"/>
    </location>
</feature>
<proteinExistence type="predicted"/>
<feature type="signal peptide" evidence="2">
    <location>
        <begin position="1"/>
        <end position="17"/>
    </location>
</feature>
<feature type="region of interest" description="Disordered" evidence="1">
    <location>
        <begin position="263"/>
        <end position="284"/>
    </location>
</feature>
<accession>A0ABQ9W6H3</accession>
<feature type="chain" id="PRO_5046930965" description="MAM domain-containing protein" evidence="2">
    <location>
        <begin position="18"/>
        <end position="442"/>
    </location>
</feature>
<feature type="region of interest" description="Disordered" evidence="1">
    <location>
        <begin position="420"/>
        <end position="442"/>
    </location>
</feature>
<dbReference type="Gene3D" id="2.60.120.200">
    <property type="match status" value="1"/>
</dbReference>
<reference evidence="4 5" key="1">
    <citation type="submission" date="2023-05" db="EMBL/GenBank/DDBJ databases">
        <title>B98-5 Cell Line De Novo Hybrid Assembly: An Optical Mapping Approach.</title>
        <authorList>
            <person name="Kananen K."/>
            <person name="Auerbach J.A."/>
            <person name="Kautto E."/>
            <person name="Blachly J.S."/>
        </authorList>
    </citation>
    <scope>NUCLEOTIDE SEQUENCE [LARGE SCALE GENOMIC DNA]</scope>
    <source>
        <strain evidence="4">B95-8</strain>
        <tissue evidence="4">Cell line</tissue>
    </source>
</reference>
<dbReference type="Proteomes" id="UP001266305">
    <property type="component" value="Unassembled WGS sequence"/>
</dbReference>
<dbReference type="InterPro" id="IPR013320">
    <property type="entry name" value="ConA-like_dom_sf"/>
</dbReference>
<keyword evidence="5" id="KW-1185">Reference proteome</keyword>
<feature type="domain" description="MAM" evidence="3">
    <location>
        <begin position="384"/>
        <end position="442"/>
    </location>
</feature>
<gene>
    <name evidence="4" type="ORF">P7K49_004109</name>
</gene>
<name>A0ABQ9W6H3_SAGOE</name>
<feature type="domain" description="MAM" evidence="3">
    <location>
        <begin position="241"/>
        <end position="287"/>
    </location>
</feature>
<evidence type="ECO:0000313" key="4">
    <source>
        <dbReference type="EMBL" id="KAK2117223.1"/>
    </source>
</evidence>
<dbReference type="PANTHER" id="PTHR23282:SF101">
    <property type="entry name" value="MAM DOMAIN-CONTAINING PROTEIN"/>
    <property type="match status" value="1"/>
</dbReference>
<dbReference type="Pfam" id="PF00629">
    <property type="entry name" value="MAM"/>
    <property type="match status" value="1"/>
</dbReference>
<feature type="region of interest" description="Disordered" evidence="1">
    <location>
        <begin position="40"/>
        <end position="59"/>
    </location>
</feature>
<dbReference type="InterPro" id="IPR051560">
    <property type="entry name" value="MAM_domain-containing"/>
</dbReference>
<evidence type="ECO:0000256" key="2">
    <source>
        <dbReference type="SAM" id="SignalP"/>
    </source>
</evidence>
<dbReference type="SUPFAM" id="SSF49899">
    <property type="entry name" value="Concanavalin A-like lectins/glucanases"/>
    <property type="match status" value="2"/>
</dbReference>
<dbReference type="SMART" id="SM00137">
    <property type="entry name" value="MAM"/>
    <property type="match status" value="1"/>
</dbReference>
<dbReference type="PROSITE" id="PS50060">
    <property type="entry name" value="MAM_2"/>
    <property type="match status" value="4"/>
</dbReference>
<evidence type="ECO:0000256" key="1">
    <source>
        <dbReference type="SAM" id="MobiDB-lite"/>
    </source>
</evidence>
<dbReference type="EMBL" id="JASSZA010000002">
    <property type="protein sequence ID" value="KAK2117223.1"/>
    <property type="molecule type" value="Genomic_DNA"/>
</dbReference>
<dbReference type="InterPro" id="IPR000998">
    <property type="entry name" value="MAM_dom"/>
</dbReference>
<comment type="caution">
    <text evidence="4">The sequence shown here is derived from an EMBL/GenBank/DDBJ whole genome shotgun (WGS) entry which is preliminary data.</text>
</comment>
<feature type="region of interest" description="Disordered" evidence="1">
    <location>
        <begin position="94"/>
        <end position="115"/>
    </location>
</feature>
<keyword evidence="2" id="KW-0732">Signal</keyword>
<protein>
    <recommendedName>
        <fullName evidence="3">MAM domain-containing protein</fullName>
    </recommendedName>
</protein>
<dbReference type="PANTHER" id="PTHR23282">
    <property type="entry name" value="APICAL ENDOSOMAL GLYCOPROTEIN PRECURSOR"/>
    <property type="match status" value="1"/>
</dbReference>
<evidence type="ECO:0000259" key="3">
    <source>
        <dbReference type="PROSITE" id="PS50060"/>
    </source>
</evidence>